<dbReference type="EMBL" id="CM007900">
    <property type="protein sequence ID" value="OTG08460.1"/>
    <property type="molecule type" value="Genomic_DNA"/>
</dbReference>
<dbReference type="Proteomes" id="UP000215914">
    <property type="component" value="Chromosome 11"/>
</dbReference>
<reference evidence="2" key="1">
    <citation type="journal article" date="2017" name="Nature">
        <title>The sunflower genome provides insights into oil metabolism, flowering and Asterid evolution.</title>
        <authorList>
            <person name="Badouin H."/>
            <person name="Gouzy J."/>
            <person name="Grassa C.J."/>
            <person name="Murat F."/>
            <person name="Staton S.E."/>
            <person name="Cottret L."/>
            <person name="Lelandais-Briere C."/>
            <person name="Owens G.L."/>
            <person name="Carrere S."/>
            <person name="Mayjonade B."/>
            <person name="Legrand L."/>
            <person name="Gill N."/>
            <person name="Kane N.C."/>
            <person name="Bowers J.E."/>
            <person name="Hubner S."/>
            <person name="Bellec A."/>
            <person name="Berard A."/>
            <person name="Berges H."/>
            <person name="Blanchet N."/>
            <person name="Boniface M.C."/>
            <person name="Brunel D."/>
            <person name="Catrice O."/>
            <person name="Chaidir N."/>
            <person name="Claudel C."/>
            <person name="Donnadieu C."/>
            <person name="Faraut T."/>
            <person name="Fievet G."/>
            <person name="Helmstetter N."/>
            <person name="King M."/>
            <person name="Knapp S.J."/>
            <person name="Lai Z."/>
            <person name="Le Paslier M.C."/>
            <person name="Lippi Y."/>
            <person name="Lorenzon L."/>
            <person name="Mandel J.R."/>
            <person name="Marage G."/>
            <person name="Marchand G."/>
            <person name="Marquand E."/>
            <person name="Bret-Mestries E."/>
            <person name="Morien E."/>
            <person name="Nambeesan S."/>
            <person name="Nguyen T."/>
            <person name="Pegot-Espagnet P."/>
            <person name="Pouilly N."/>
            <person name="Raftis F."/>
            <person name="Sallet E."/>
            <person name="Schiex T."/>
            <person name="Thomas J."/>
            <person name="Vandecasteele C."/>
            <person name="Vares D."/>
            <person name="Vear F."/>
            <person name="Vautrin S."/>
            <person name="Crespi M."/>
            <person name="Mangin B."/>
            <person name="Burke J.M."/>
            <person name="Salse J."/>
            <person name="Munos S."/>
            <person name="Vincourt P."/>
            <person name="Rieseberg L.H."/>
            <person name="Langlade N.B."/>
        </authorList>
    </citation>
    <scope>NUCLEOTIDE SEQUENCE [LARGE SCALE GENOMIC DNA]</scope>
    <source>
        <strain evidence="2">cv. SF193</strain>
    </source>
</reference>
<proteinExistence type="predicted"/>
<gene>
    <name evidence="1" type="ORF">HannXRQ_Chr11g0342021</name>
</gene>
<dbReference type="InParanoid" id="A0A251TBE5"/>
<evidence type="ECO:0000313" key="2">
    <source>
        <dbReference type="Proteomes" id="UP000215914"/>
    </source>
</evidence>
<organism evidence="1 2">
    <name type="scientific">Helianthus annuus</name>
    <name type="common">Common sunflower</name>
    <dbReference type="NCBI Taxonomy" id="4232"/>
    <lineage>
        <taxon>Eukaryota</taxon>
        <taxon>Viridiplantae</taxon>
        <taxon>Streptophyta</taxon>
        <taxon>Embryophyta</taxon>
        <taxon>Tracheophyta</taxon>
        <taxon>Spermatophyta</taxon>
        <taxon>Magnoliopsida</taxon>
        <taxon>eudicotyledons</taxon>
        <taxon>Gunneridae</taxon>
        <taxon>Pentapetalae</taxon>
        <taxon>asterids</taxon>
        <taxon>campanulids</taxon>
        <taxon>Asterales</taxon>
        <taxon>Asteraceae</taxon>
        <taxon>Asteroideae</taxon>
        <taxon>Heliantheae alliance</taxon>
        <taxon>Heliantheae</taxon>
        <taxon>Helianthus</taxon>
    </lineage>
</organism>
<accession>A0A251TBE5</accession>
<keyword evidence="2" id="KW-1185">Reference proteome</keyword>
<name>A0A251TBE5_HELAN</name>
<sequence>MEFNRLSAIPDEIAQVQYDLERSLRVRNRLYTRRRIDEDLVRRQRIISATSACISNLEERERALEADMLHQRNPQSQLLASGDRAISSGMAESLLNTAFISISLGSFCGGLSPSCSDTRITKFFGMGTEVRIHRRYDLKGLRKWMCKISSSFIFFGCRCSRCLN</sequence>
<evidence type="ECO:0000313" key="1">
    <source>
        <dbReference type="EMBL" id="OTG08460.1"/>
    </source>
</evidence>
<protein>
    <submittedName>
        <fullName evidence="1">Uncharacterized protein</fullName>
    </submittedName>
</protein>
<dbReference type="AlphaFoldDB" id="A0A251TBE5"/>